<comment type="caution">
    <text evidence="2">The sequence shown here is derived from an EMBL/GenBank/DDBJ whole genome shotgun (WGS) entry which is preliminary data.</text>
</comment>
<keyword evidence="1" id="KW-1133">Transmembrane helix</keyword>
<gene>
    <name evidence="2" type="ORF">EZJ58_3936</name>
</gene>
<dbReference type="AlphaFoldDB" id="A0A4R1NIK2"/>
<dbReference type="NCBIfam" id="TIGR02975">
    <property type="entry name" value="phageshock_pspG"/>
    <property type="match status" value="1"/>
</dbReference>
<organism evidence="2 3">
    <name type="scientific">Sodalis ligni</name>
    <dbReference type="NCBI Taxonomy" id="2697027"/>
    <lineage>
        <taxon>Bacteria</taxon>
        <taxon>Pseudomonadati</taxon>
        <taxon>Pseudomonadota</taxon>
        <taxon>Gammaproteobacteria</taxon>
        <taxon>Enterobacterales</taxon>
        <taxon>Bruguierivoracaceae</taxon>
        <taxon>Sodalis</taxon>
    </lineage>
</organism>
<keyword evidence="1" id="KW-0812">Transmembrane</keyword>
<dbReference type="RefSeq" id="WP_132924559.1">
    <property type="nucleotide sequence ID" value="NZ_SJOI01000001.1"/>
</dbReference>
<dbReference type="OrthoDB" id="6566611at2"/>
<dbReference type="Pfam" id="PF09583">
    <property type="entry name" value="Phageshock_PspG"/>
    <property type="match status" value="1"/>
</dbReference>
<keyword evidence="1" id="KW-0472">Membrane</keyword>
<dbReference type="EMBL" id="SJOI01000001">
    <property type="protein sequence ID" value="TCL05721.1"/>
    <property type="molecule type" value="Genomic_DNA"/>
</dbReference>
<name>A0A4R1NIK2_9GAMM</name>
<evidence type="ECO:0000256" key="1">
    <source>
        <dbReference type="SAM" id="Phobius"/>
    </source>
</evidence>
<feature type="transmembrane region" description="Helical" evidence="1">
    <location>
        <begin position="37"/>
        <end position="61"/>
    </location>
</feature>
<evidence type="ECO:0000313" key="3">
    <source>
        <dbReference type="Proteomes" id="UP000294555"/>
    </source>
</evidence>
<dbReference type="Proteomes" id="UP000294555">
    <property type="component" value="Unassembled WGS sequence"/>
</dbReference>
<accession>A0A4R1NIK2</accession>
<reference evidence="2 3" key="1">
    <citation type="submission" date="2019-02" db="EMBL/GenBank/DDBJ databases">
        <title>Investigation of anaerobic lignin degradation for improved lignocellulosic biofuels.</title>
        <authorList>
            <person name="Deangelis K."/>
        </authorList>
    </citation>
    <scope>NUCLEOTIDE SEQUENCE [LARGE SCALE GENOMIC DNA]</scope>
    <source>
        <strain evidence="2 3">159R</strain>
    </source>
</reference>
<protein>
    <submittedName>
        <fullName evidence="2">Phage shock protein G</fullName>
    </submittedName>
</protein>
<proteinExistence type="predicted"/>
<sequence length="72" mass="8094">MLEIFFVIGFFLMLLLTGISVLGVLAALAVGTFIMMFAGLFVMAIKLLPWLLLALVVAWIWRAVKPPRLPRY</sequence>
<evidence type="ECO:0000313" key="2">
    <source>
        <dbReference type="EMBL" id="TCL05721.1"/>
    </source>
</evidence>
<dbReference type="InterPro" id="IPR014318">
    <property type="entry name" value="Phageshock_PspG"/>
</dbReference>
<feature type="transmembrane region" description="Helical" evidence="1">
    <location>
        <begin position="6"/>
        <end position="30"/>
    </location>
</feature>
<keyword evidence="3" id="KW-1185">Reference proteome</keyword>